<dbReference type="PROSITE" id="PS50011">
    <property type="entry name" value="PROTEIN_KINASE_DOM"/>
    <property type="match status" value="1"/>
</dbReference>
<keyword evidence="3" id="KW-0808">Transferase</keyword>
<evidence type="ECO:0000256" key="5">
    <source>
        <dbReference type="ARBA" id="ARBA00022741"/>
    </source>
</evidence>
<sequence>MPVPPEPELACTPIPVPAFFKEAECSFSLKKRRQPACSNSCSVLSRSLPPPRPPAKGVPPLSRLFPNRERSWSQPRPRGVSFREPPERPLSSSHYDESKGETYFQQCFQCLSKLGRGSFGEVYKVRSREDGRYYAVKRSMDRFRGDGDRQRKLQEVRKHERLPPHPNCVGFQRAWEEGGRLYIQTELCRGSLQQHCEAQAEPAGEAQVWAFLWDLLCALG</sequence>
<dbReference type="PANTHER" id="PTHR11042">
    <property type="entry name" value="EUKARYOTIC TRANSLATION INITIATION FACTOR 2-ALPHA KINASE EIF2-ALPHA KINASE -RELATED"/>
    <property type="match status" value="1"/>
</dbReference>
<keyword evidence="4" id="KW-0479">Metal-binding</keyword>
<dbReference type="EMBL" id="SCEB01009077">
    <property type="protein sequence ID" value="RXM91357.1"/>
    <property type="molecule type" value="Genomic_DNA"/>
</dbReference>
<feature type="region of interest" description="Disordered" evidence="13">
    <location>
        <begin position="30"/>
        <end position="97"/>
    </location>
</feature>
<dbReference type="InterPro" id="IPR050339">
    <property type="entry name" value="CC_SR_Kinase"/>
</dbReference>
<evidence type="ECO:0000256" key="7">
    <source>
        <dbReference type="ARBA" id="ARBA00022840"/>
    </source>
</evidence>
<dbReference type="PROSITE" id="PS00107">
    <property type="entry name" value="PROTEIN_KINASE_ATP"/>
    <property type="match status" value="1"/>
</dbReference>
<feature type="compositionally biased region" description="Pro residues" evidence="13">
    <location>
        <begin position="48"/>
        <end position="57"/>
    </location>
</feature>
<keyword evidence="2" id="KW-0723">Serine/threonine-protein kinase</keyword>
<dbReference type="GO" id="GO:0005634">
    <property type="term" value="C:nucleus"/>
    <property type="evidence" value="ECO:0007669"/>
    <property type="project" value="TreeGrafter"/>
</dbReference>
<comment type="catalytic activity">
    <reaction evidence="11">
        <text>L-seryl-[protein] + ATP = O-phospho-L-seryl-[protein] + ADP + H(+)</text>
        <dbReference type="Rhea" id="RHEA:17989"/>
        <dbReference type="Rhea" id="RHEA-COMP:9863"/>
        <dbReference type="Rhea" id="RHEA-COMP:11604"/>
        <dbReference type="ChEBI" id="CHEBI:15378"/>
        <dbReference type="ChEBI" id="CHEBI:29999"/>
        <dbReference type="ChEBI" id="CHEBI:30616"/>
        <dbReference type="ChEBI" id="CHEBI:83421"/>
        <dbReference type="ChEBI" id="CHEBI:456216"/>
        <dbReference type="EC" id="2.7.11.1"/>
    </reaction>
</comment>
<feature type="binding site" evidence="12">
    <location>
        <position position="137"/>
    </location>
    <ligand>
        <name>ATP</name>
        <dbReference type="ChEBI" id="CHEBI:30616"/>
    </ligand>
</feature>
<dbReference type="PANTHER" id="PTHR11042:SF183">
    <property type="entry name" value="MEMBRANE-ASSOCIATED TYROSINE- AND THREONINE-SPECIFIC CDC2-INHIBITORY KINASE"/>
    <property type="match status" value="1"/>
</dbReference>
<keyword evidence="9" id="KW-0131">Cell cycle</keyword>
<keyword evidence="8" id="KW-0460">Magnesium</keyword>
<evidence type="ECO:0000313" key="15">
    <source>
        <dbReference type="EMBL" id="RXM91357.1"/>
    </source>
</evidence>
<evidence type="ECO:0000256" key="4">
    <source>
        <dbReference type="ARBA" id="ARBA00022723"/>
    </source>
</evidence>
<protein>
    <recommendedName>
        <fullName evidence="1">non-specific serine/threonine protein kinase</fullName>
        <ecNumber evidence="1">2.7.11.1</ecNumber>
    </recommendedName>
</protein>
<dbReference type="InterPro" id="IPR000719">
    <property type="entry name" value="Prot_kinase_dom"/>
</dbReference>
<keyword evidence="6 15" id="KW-0418">Kinase</keyword>
<keyword evidence="7 12" id="KW-0067">ATP-binding</keyword>
<name>A0A444UT76_ACIRT</name>
<dbReference type="GO" id="GO:0046872">
    <property type="term" value="F:metal ion binding"/>
    <property type="evidence" value="ECO:0007669"/>
    <property type="project" value="UniProtKB-KW"/>
</dbReference>
<evidence type="ECO:0000256" key="2">
    <source>
        <dbReference type="ARBA" id="ARBA00022527"/>
    </source>
</evidence>
<dbReference type="SUPFAM" id="SSF56112">
    <property type="entry name" value="Protein kinase-like (PK-like)"/>
    <property type="match status" value="1"/>
</dbReference>
<evidence type="ECO:0000256" key="8">
    <source>
        <dbReference type="ARBA" id="ARBA00022842"/>
    </source>
</evidence>
<evidence type="ECO:0000259" key="14">
    <source>
        <dbReference type="PROSITE" id="PS50011"/>
    </source>
</evidence>
<reference evidence="15 16" key="1">
    <citation type="submission" date="2019-01" db="EMBL/GenBank/DDBJ databases">
        <title>Draft Genome and Complete Hox-Cluster Characterization of the Sterlet Sturgeon (Acipenser ruthenus).</title>
        <authorList>
            <person name="Wei Q."/>
        </authorList>
    </citation>
    <scope>NUCLEOTIDE SEQUENCE [LARGE SCALE GENOMIC DNA]</scope>
    <source>
        <strain evidence="15">WHYD16114868_AA</strain>
        <tissue evidence="15">Blood</tissue>
    </source>
</reference>
<organism evidence="15 16">
    <name type="scientific">Acipenser ruthenus</name>
    <name type="common">Sterlet sturgeon</name>
    <dbReference type="NCBI Taxonomy" id="7906"/>
    <lineage>
        <taxon>Eukaryota</taxon>
        <taxon>Metazoa</taxon>
        <taxon>Chordata</taxon>
        <taxon>Craniata</taxon>
        <taxon>Vertebrata</taxon>
        <taxon>Euteleostomi</taxon>
        <taxon>Actinopterygii</taxon>
        <taxon>Chondrostei</taxon>
        <taxon>Acipenseriformes</taxon>
        <taxon>Acipenseridae</taxon>
        <taxon>Acipenser</taxon>
    </lineage>
</organism>
<evidence type="ECO:0000256" key="13">
    <source>
        <dbReference type="SAM" id="MobiDB-lite"/>
    </source>
</evidence>
<dbReference type="GO" id="GO:0005524">
    <property type="term" value="F:ATP binding"/>
    <property type="evidence" value="ECO:0007669"/>
    <property type="project" value="UniProtKB-UniRule"/>
</dbReference>
<evidence type="ECO:0000256" key="10">
    <source>
        <dbReference type="ARBA" id="ARBA00047899"/>
    </source>
</evidence>
<proteinExistence type="predicted"/>
<evidence type="ECO:0000256" key="1">
    <source>
        <dbReference type="ARBA" id="ARBA00012513"/>
    </source>
</evidence>
<gene>
    <name evidence="15" type="ORF">EOD39_21262</name>
</gene>
<dbReference type="Proteomes" id="UP000289886">
    <property type="component" value="Unassembled WGS sequence"/>
</dbReference>
<accession>A0A444UT76</accession>
<comment type="caution">
    <text evidence="15">The sequence shown here is derived from an EMBL/GenBank/DDBJ whole genome shotgun (WGS) entry which is preliminary data.</text>
</comment>
<dbReference type="GO" id="GO:0110031">
    <property type="term" value="P:negative regulation of G2/MI transition of meiotic cell cycle"/>
    <property type="evidence" value="ECO:0007669"/>
    <property type="project" value="TreeGrafter"/>
</dbReference>
<dbReference type="InterPro" id="IPR017441">
    <property type="entry name" value="Protein_kinase_ATP_BS"/>
</dbReference>
<dbReference type="GO" id="GO:0005737">
    <property type="term" value="C:cytoplasm"/>
    <property type="evidence" value="ECO:0007669"/>
    <property type="project" value="TreeGrafter"/>
</dbReference>
<keyword evidence="5 12" id="KW-0547">Nucleotide-binding</keyword>
<dbReference type="GO" id="GO:0051321">
    <property type="term" value="P:meiotic cell cycle"/>
    <property type="evidence" value="ECO:0007669"/>
    <property type="project" value="TreeGrafter"/>
</dbReference>
<comment type="catalytic activity">
    <reaction evidence="10">
        <text>L-threonyl-[protein] + ATP = O-phospho-L-threonyl-[protein] + ADP + H(+)</text>
        <dbReference type="Rhea" id="RHEA:46608"/>
        <dbReference type="Rhea" id="RHEA-COMP:11060"/>
        <dbReference type="Rhea" id="RHEA-COMP:11605"/>
        <dbReference type="ChEBI" id="CHEBI:15378"/>
        <dbReference type="ChEBI" id="CHEBI:30013"/>
        <dbReference type="ChEBI" id="CHEBI:30616"/>
        <dbReference type="ChEBI" id="CHEBI:61977"/>
        <dbReference type="ChEBI" id="CHEBI:456216"/>
        <dbReference type="EC" id="2.7.11.1"/>
    </reaction>
</comment>
<dbReference type="GO" id="GO:0004674">
    <property type="term" value="F:protein serine/threonine kinase activity"/>
    <property type="evidence" value="ECO:0007669"/>
    <property type="project" value="UniProtKB-KW"/>
</dbReference>
<dbReference type="AlphaFoldDB" id="A0A444UT76"/>
<evidence type="ECO:0000256" key="6">
    <source>
        <dbReference type="ARBA" id="ARBA00022777"/>
    </source>
</evidence>
<dbReference type="Pfam" id="PF00069">
    <property type="entry name" value="Pkinase"/>
    <property type="match status" value="1"/>
</dbReference>
<evidence type="ECO:0000256" key="9">
    <source>
        <dbReference type="ARBA" id="ARBA00023306"/>
    </source>
</evidence>
<dbReference type="Gene3D" id="3.30.200.20">
    <property type="entry name" value="Phosphorylase Kinase, domain 1"/>
    <property type="match status" value="1"/>
</dbReference>
<feature type="domain" description="Protein kinase" evidence="14">
    <location>
        <begin position="108"/>
        <end position="220"/>
    </location>
</feature>
<evidence type="ECO:0000256" key="11">
    <source>
        <dbReference type="ARBA" id="ARBA00048679"/>
    </source>
</evidence>
<dbReference type="InterPro" id="IPR011009">
    <property type="entry name" value="Kinase-like_dom_sf"/>
</dbReference>
<evidence type="ECO:0000256" key="12">
    <source>
        <dbReference type="PROSITE-ProRule" id="PRU10141"/>
    </source>
</evidence>
<evidence type="ECO:0000313" key="16">
    <source>
        <dbReference type="Proteomes" id="UP000289886"/>
    </source>
</evidence>
<evidence type="ECO:0000256" key="3">
    <source>
        <dbReference type="ARBA" id="ARBA00022679"/>
    </source>
</evidence>
<dbReference type="EC" id="2.7.11.1" evidence="1"/>
<dbReference type="FunFam" id="3.30.200.20:FF:000280">
    <property type="entry name" value="membrane-associated tyrosine- and threonine-specific cdc2-inhibitory kinase"/>
    <property type="match status" value="1"/>
</dbReference>
<keyword evidence="16" id="KW-1185">Reference proteome</keyword>